<comment type="caution">
    <text evidence="1">The sequence shown here is derived from an EMBL/GenBank/DDBJ whole genome shotgun (WGS) entry which is preliminary data.</text>
</comment>
<evidence type="ECO:0000313" key="2">
    <source>
        <dbReference type="Proteomes" id="UP000192501"/>
    </source>
</evidence>
<dbReference type="VEuPathDB" id="MicrosporidiaDB:HERIO_867"/>
<dbReference type="Proteomes" id="UP000192501">
    <property type="component" value="Unassembled WGS sequence"/>
</dbReference>
<proteinExistence type="predicted"/>
<protein>
    <submittedName>
        <fullName evidence="1">Uncharacterized protein</fullName>
    </submittedName>
</protein>
<organism evidence="1 2">
    <name type="scientific">Hepatospora eriocheir</name>
    <dbReference type="NCBI Taxonomy" id="1081669"/>
    <lineage>
        <taxon>Eukaryota</taxon>
        <taxon>Fungi</taxon>
        <taxon>Fungi incertae sedis</taxon>
        <taxon>Microsporidia</taxon>
        <taxon>Hepatosporidae</taxon>
        <taxon>Hepatospora</taxon>
    </lineage>
</organism>
<reference evidence="1 2" key="1">
    <citation type="journal article" date="2017" name="Environ. Microbiol.">
        <title>Decay of the glycolytic pathway and adaptation to intranuclear parasitism within Enterocytozoonidae microsporidia.</title>
        <authorList>
            <person name="Wiredu Boakye D."/>
            <person name="Jaroenlak P."/>
            <person name="Prachumwat A."/>
            <person name="Williams T.A."/>
            <person name="Bateman K.S."/>
            <person name="Itsathitphaisarn O."/>
            <person name="Sritunyalucksana K."/>
            <person name="Paszkiewicz K.H."/>
            <person name="Moore K.A."/>
            <person name="Stentiford G.D."/>
            <person name="Williams B.A."/>
        </authorList>
    </citation>
    <scope>NUCLEOTIDE SEQUENCE [LARGE SCALE GENOMIC DNA]</scope>
    <source>
        <strain evidence="2">canceri</strain>
    </source>
</reference>
<sequence length="144" mass="17736">MPFFVYKKSFCTFYGRNDYLCERFEKEKKTVVFNNIKKFFETEFKILDVFICPKKPEIFIEYIDIKIEFFKKIDLFIYALGNIFITFIENDEEFEKEDEILKKSSLFEDKNILKLEFPIQRFYVRNVINNLNYKEINSFNFFSK</sequence>
<dbReference type="AlphaFoldDB" id="A0A1X0QJ94"/>
<name>A0A1X0QJ94_9MICR</name>
<accession>A0A1X0QJ94</accession>
<dbReference type="EMBL" id="LTAI01000117">
    <property type="protein sequence ID" value="ORD99764.1"/>
    <property type="molecule type" value="Genomic_DNA"/>
</dbReference>
<gene>
    <name evidence="1" type="ORF">A0H76_217</name>
</gene>
<dbReference type="VEuPathDB" id="MicrosporidiaDB:A0H76_217"/>
<evidence type="ECO:0000313" key="1">
    <source>
        <dbReference type="EMBL" id="ORD99764.1"/>
    </source>
</evidence>